<keyword evidence="6" id="KW-1185">Reference proteome</keyword>
<dbReference type="CDD" id="cd04876">
    <property type="entry name" value="ACT_RelA-SpoT"/>
    <property type="match status" value="1"/>
</dbReference>
<feature type="domain" description="HD/PDEase" evidence="3">
    <location>
        <begin position="87"/>
        <end position="199"/>
    </location>
</feature>
<dbReference type="InterPro" id="IPR043519">
    <property type="entry name" value="NT_sf"/>
</dbReference>
<dbReference type="Pfam" id="PF19296">
    <property type="entry name" value="RelA_AH_RIS"/>
    <property type="match status" value="1"/>
</dbReference>
<evidence type="ECO:0000256" key="1">
    <source>
        <dbReference type="RuleBase" id="RU003847"/>
    </source>
</evidence>
<dbReference type="CDD" id="cd01668">
    <property type="entry name" value="TGS_RSH"/>
    <property type="match status" value="1"/>
</dbReference>
<dbReference type="SUPFAM" id="SSF81301">
    <property type="entry name" value="Nucleotidyltransferase"/>
    <property type="match status" value="1"/>
</dbReference>
<protein>
    <submittedName>
        <fullName evidence="5">Bifunctional (P)ppGpp synthetase/guanosine-3',5'-bis(Diphosphate) 3'-pyrophosphohydrolase</fullName>
    </submittedName>
</protein>
<dbReference type="Gene3D" id="3.10.20.30">
    <property type="match status" value="1"/>
</dbReference>
<dbReference type="SMART" id="SM00471">
    <property type="entry name" value="HDc"/>
    <property type="match status" value="1"/>
</dbReference>
<dbReference type="EMBL" id="CP065938">
    <property type="protein sequence ID" value="UWX04936.1"/>
    <property type="molecule type" value="Genomic_DNA"/>
</dbReference>
<dbReference type="Pfam" id="PF04607">
    <property type="entry name" value="RelA_SpoT"/>
    <property type="match status" value="1"/>
</dbReference>
<dbReference type="Gene3D" id="3.30.70.260">
    <property type="match status" value="1"/>
</dbReference>
<dbReference type="InterPro" id="IPR007685">
    <property type="entry name" value="RelA_SpoT"/>
</dbReference>
<reference evidence="5" key="1">
    <citation type="submission" date="2020-12" db="EMBL/GenBank/DDBJ databases">
        <title>Taurinivorans muris gen. nov., sp. nov., fundamental and realized metabolic niche of a ubiquitous sulfidogenic bacterium in the murine intestine.</title>
        <authorList>
            <person name="Ye H."/>
            <person name="Hanson B.T."/>
            <person name="Loy A."/>
        </authorList>
    </citation>
    <scope>NUCLEOTIDE SEQUENCE</scope>
    <source>
        <strain evidence="5">LT0009</strain>
    </source>
</reference>
<dbReference type="InterPro" id="IPR045865">
    <property type="entry name" value="ACT-like_dom_sf"/>
</dbReference>
<proteinExistence type="inferred from homology"/>
<feature type="compositionally biased region" description="Polar residues" evidence="2">
    <location>
        <begin position="602"/>
        <end position="612"/>
    </location>
</feature>
<feature type="region of interest" description="Disordered" evidence="2">
    <location>
        <begin position="1"/>
        <end position="37"/>
    </location>
</feature>
<dbReference type="InterPro" id="IPR045600">
    <property type="entry name" value="RelA/SpoT_AH_RIS"/>
</dbReference>
<dbReference type="SUPFAM" id="SSF55021">
    <property type="entry name" value="ACT-like"/>
    <property type="match status" value="1"/>
</dbReference>
<dbReference type="InterPro" id="IPR004811">
    <property type="entry name" value="RelA/Spo_fam"/>
</dbReference>
<dbReference type="InterPro" id="IPR012675">
    <property type="entry name" value="Beta-grasp_dom_sf"/>
</dbReference>
<dbReference type="InterPro" id="IPR004095">
    <property type="entry name" value="TGS"/>
</dbReference>
<dbReference type="Pfam" id="PF13291">
    <property type="entry name" value="ACT_4"/>
    <property type="match status" value="1"/>
</dbReference>
<feature type="compositionally biased region" description="Polar residues" evidence="2">
    <location>
        <begin position="12"/>
        <end position="22"/>
    </location>
</feature>
<dbReference type="InterPro" id="IPR012676">
    <property type="entry name" value="TGS-like"/>
</dbReference>
<dbReference type="Gene3D" id="1.10.3210.10">
    <property type="entry name" value="Hypothetical protein af1432"/>
    <property type="match status" value="1"/>
</dbReference>
<accession>A0ABY5XZG6</accession>
<dbReference type="Proteomes" id="UP001058120">
    <property type="component" value="Chromosome"/>
</dbReference>
<sequence length="766" mass="85541">MAESEHVHDTGQKQNGSASSADTAEKSSALIAGQSSSAKNDDAANHIVLAEEIVQAALRFNPQVDTKLIEKAYDFASVAHAGQLRMSGEPYFIHPAAVAKNIAEMGFDEHTIAAGLLHDTVEDTNASIEELDEEFGEQVADIVDGVTKINMMTFDTKEEAQAENIRKMILAMSHDIRVPIVKLADRTHNMRTLQFQKPHKKISISQETMDIYAPLANRLGLHKIKQELEDLSFRYLQPDKYAHIANWLETNQVVERQIISKVISKIEEIMAEHGIAGRVFGRIKQVYSIYLKMQAQGSALDEMHDIIAFRVIVKELRDCYAVLGLVHALWRPVAGRFKDYISLPKANGYQSLHSTVIGPEGERIEIQIRTEEMNDFAEHGVASHWLYKENNKNHAIKAGDMPQLQWIRDILERQRDEADSREFMSTLRLDLFSNEIYVFTPKGLVKQLPDGASPLDFAFLIHTDVGFHCVGAKVNGRLVPLSTKLKSGDTVEIITDKNRYPSRDWLKLVKTSKARSKIQNYLRTEEREKAIALGRDMLEKEGRKMGINVIRAVKDGTLSDLISEFSASSVDDLFASVGYAKFTPKKILTKLQALIDPKNIEPQDTPTKPSTADNKDHTGGIVVKGIDDTLVHFAKCCKPVPGDQVVGFISRGRGVIVHLSNCPHLLDLEPERLISVTWQNEEPRPFPATIKVSAKNEKGLLASISAEIANSDVNIESLILTSTIDGKAEVDFTVEVTDAVHLYQLMDKIRKLPNILEAVRGMSDYV</sequence>
<evidence type="ECO:0000256" key="2">
    <source>
        <dbReference type="SAM" id="MobiDB-lite"/>
    </source>
</evidence>
<comment type="function">
    <text evidence="1">In eubacteria ppGpp (guanosine 3'-diphosphate 5'-diphosphate) is a mediator of the stringent response that coordinates a variety of cellular activities in response to changes in nutritional abundance.</text>
</comment>
<evidence type="ECO:0000259" key="3">
    <source>
        <dbReference type="SMART" id="SM00471"/>
    </source>
</evidence>
<feature type="compositionally biased region" description="Basic and acidic residues" evidence="2">
    <location>
        <begin position="1"/>
        <end position="11"/>
    </location>
</feature>
<evidence type="ECO:0000313" key="5">
    <source>
        <dbReference type="EMBL" id="UWX04936.1"/>
    </source>
</evidence>
<evidence type="ECO:0000259" key="4">
    <source>
        <dbReference type="SMART" id="SM00954"/>
    </source>
</evidence>
<dbReference type="NCBIfam" id="TIGR00691">
    <property type="entry name" value="spoT_relA"/>
    <property type="match status" value="1"/>
</dbReference>
<comment type="similarity">
    <text evidence="1">Belongs to the relA/spoT family.</text>
</comment>
<dbReference type="SMART" id="SM00954">
    <property type="entry name" value="RelA_SpoT"/>
    <property type="match status" value="1"/>
</dbReference>
<dbReference type="Pfam" id="PF13328">
    <property type="entry name" value="HD_4"/>
    <property type="match status" value="1"/>
</dbReference>
<feature type="region of interest" description="Disordered" evidence="2">
    <location>
        <begin position="599"/>
        <end position="618"/>
    </location>
</feature>
<name>A0ABY5XZG6_9BACT</name>
<dbReference type="CDD" id="cd00077">
    <property type="entry name" value="HDc"/>
    <property type="match status" value="1"/>
</dbReference>
<feature type="domain" description="RelA/SpoT" evidence="4">
    <location>
        <begin position="281"/>
        <end position="391"/>
    </location>
</feature>
<dbReference type="Pfam" id="PF02824">
    <property type="entry name" value="TGS"/>
    <property type="match status" value="1"/>
</dbReference>
<dbReference type="SUPFAM" id="SSF109604">
    <property type="entry name" value="HD-domain/PDEase-like"/>
    <property type="match status" value="1"/>
</dbReference>
<gene>
    <name evidence="5" type="ORF">JBF11_05470</name>
</gene>
<dbReference type="InterPro" id="IPR033655">
    <property type="entry name" value="TGS_RelA/SpoT"/>
</dbReference>
<organism evidence="5 6">
    <name type="scientific">Taurinivorans muris</name>
    <dbReference type="NCBI Taxonomy" id="2787751"/>
    <lineage>
        <taxon>Bacteria</taxon>
        <taxon>Pseudomonadati</taxon>
        <taxon>Thermodesulfobacteriota</taxon>
        <taxon>Desulfovibrionia</taxon>
        <taxon>Desulfovibrionales</taxon>
        <taxon>Desulfovibrionaceae</taxon>
        <taxon>Taurinivorans</taxon>
    </lineage>
</organism>
<dbReference type="PANTHER" id="PTHR21262">
    <property type="entry name" value="GUANOSINE-3',5'-BIS DIPHOSPHATE 3'-PYROPHOSPHOHYDROLASE"/>
    <property type="match status" value="1"/>
</dbReference>
<evidence type="ECO:0000313" key="6">
    <source>
        <dbReference type="Proteomes" id="UP001058120"/>
    </source>
</evidence>
<dbReference type="CDD" id="cd05399">
    <property type="entry name" value="NT_Rel-Spo_like"/>
    <property type="match status" value="1"/>
</dbReference>
<dbReference type="InterPro" id="IPR003607">
    <property type="entry name" value="HD/PDEase_dom"/>
</dbReference>
<dbReference type="Gene3D" id="3.30.460.10">
    <property type="entry name" value="Beta Polymerase, domain 2"/>
    <property type="match status" value="1"/>
</dbReference>
<dbReference type="SUPFAM" id="SSF81271">
    <property type="entry name" value="TGS-like"/>
    <property type="match status" value="1"/>
</dbReference>
<dbReference type="InterPro" id="IPR002912">
    <property type="entry name" value="ACT_dom"/>
</dbReference>
<dbReference type="PANTHER" id="PTHR21262:SF36">
    <property type="entry name" value="BIFUNCTIONAL (P)PPGPP SYNTHASE_HYDROLASE SPOT"/>
    <property type="match status" value="1"/>
</dbReference>